<keyword evidence="8" id="KW-1185">Reference proteome</keyword>
<dbReference type="Proteomes" id="UP000241444">
    <property type="component" value="Unassembled WGS sequence"/>
</dbReference>
<accession>A0A2P7BUF2</accession>
<reference evidence="8" key="1">
    <citation type="submission" date="2017-11" db="EMBL/GenBank/DDBJ databases">
        <authorList>
            <person name="Kuznetsova I."/>
            <person name="Sazanova A."/>
            <person name="Chirak E."/>
            <person name="Safronova V."/>
            <person name="Willems A."/>
        </authorList>
    </citation>
    <scope>NUCLEOTIDE SEQUENCE [LARGE SCALE GENOMIC DNA]</scope>
    <source>
        <strain evidence="8">STM 196</strain>
    </source>
</reference>
<sequence>MPDIVDPQTRSRMMSGIRGTNTKPELLLRKGLHARGVDFMRCQKAAGKAVRFPRTSRLPSKRFEGASVMLQARYAALGFVAATVDQFFAAAAAL</sequence>
<dbReference type="InterPro" id="IPR004603">
    <property type="entry name" value="DNA_mismatch_endonuc_vsr"/>
</dbReference>
<dbReference type="Pfam" id="PF03852">
    <property type="entry name" value="Vsr"/>
    <property type="match status" value="1"/>
</dbReference>
<organism evidence="7 8">
    <name type="scientific">Phyllobacterium brassicacearum</name>
    <dbReference type="NCBI Taxonomy" id="314235"/>
    <lineage>
        <taxon>Bacteria</taxon>
        <taxon>Pseudomonadati</taxon>
        <taxon>Pseudomonadota</taxon>
        <taxon>Alphaproteobacteria</taxon>
        <taxon>Hyphomicrobiales</taxon>
        <taxon>Phyllobacteriaceae</taxon>
        <taxon>Phyllobacterium</taxon>
    </lineage>
</organism>
<keyword evidence="1" id="KW-0540">Nuclease</keyword>
<name>A0A2P7BUF2_9HYPH</name>
<evidence type="ECO:0000256" key="2">
    <source>
        <dbReference type="ARBA" id="ARBA00022759"/>
    </source>
</evidence>
<dbReference type="GO" id="GO:0004519">
    <property type="term" value="F:endonuclease activity"/>
    <property type="evidence" value="ECO:0007669"/>
    <property type="project" value="UniProtKB-KW"/>
</dbReference>
<evidence type="ECO:0000256" key="4">
    <source>
        <dbReference type="ARBA" id="ARBA00022801"/>
    </source>
</evidence>
<evidence type="ECO:0000313" key="7">
    <source>
        <dbReference type="EMBL" id="PSH70061.1"/>
    </source>
</evidence>
<dbReference type="InterPro" id="IPR011335">
    <property type="entry name" value="Restrct_endonuc-II-like"/>
</dbReference>
<evidence type="ECO:0000256" key="3">
    <source>
        <dbReference type="ARBA" id="ARBA00022763"/>
    </source>
</evidence>
<gene>
    <name evidence="7" type="ORF">CU102_02855</name>
</gene>
<dbReference type="EMBL" id="PGGO01000002">
    <property type="protein sequence ID" value="PSH70061.1"/>
    <property type="molecule type" value="Genomic_DNA"/>
</dbReference>
<evidence type="ECO:0000256" key="1">
    <source>
        <dbReference type="ARBA" id="ARBA00022722"/>
    </source>
</evidence>
<keyword evidence="3" id="KW-0227">DNA damage</keyword>
<keyword evidence="4" id="KW-0378">Hydrolase</keyword>
<comment type="similarity">
    <text evidence="6">Belongs to the Vsr family.</text>
</comment>
<dbReference type="AlphaFoldDB" id="A0A2P7BUF2"/>
<dbReference type="SUPFAM" id="SSF52980">
    <property type="entry name" value="Restriction endonuclease-like"/>
    <property type="match status" value="1"/>
</dbReference>
<dbReference type="OrthoDB" id="9801520at2"/>
<protein>
    <submittedName>
        <fullName evidence="7">Uncharacterized protein</fullName>
    </submittedName>
</protein>
<dbReference type="GO" id="GO:0016787">
    <property type="term" value="F:hydrolase activity"/>
    <property type="evidence" value="ECO:0007669"/>
    <property type="project" value="UniProtKB-KW"/>
</dbReference>
<evidence type="ECO:0000313" key="8">
    <source>
        <dbReference type="Proteomes" id="UP000241444"/>
    </source>
</evidence>
<proteinExistence type="inferred from homology"/>
<evidence type="ECO:0000256" key="6">
    <source>
        <dbReference type="ARBA" id="ARBA00029466"/>
    </source>
</evidence>
<comment type="caution">
    <text evidence="7">The sequence shown here is derived from an EMBL/GenBank/DDBJ whole genome shotgun (WGS) entry which is preliminary data.</text>
</comment>
<evidence type="ECO:0000256" key="5">
    <source>
        <dbReference type="ARBA" id="ARBA00023204"/>
    </source>
</evidence>
<dbReference type="GO" id="GO:0006298">
    <property type="term" value="P:mismatch repair"/>
    <property type="evidence" value="ECO:0007669"/>
    <property type="project" value="InterPro"/>
</dbReference>
<keyword evidence="5" id="KW-0234">DNA repair</keyword>
<dbReference type="RefSeq" id="WP_106709479.1">
    <property type="nucleotide sequence ID" value="NZ_PGGO01000002.1"/>
</dbReference>
<keyword evidence="2" id="KW-0255">Endonuclease</keyword>